<dbReference type="Proteomes" id="UP000271010">
    <property type="component" value="Unassembled WGS sequence"/>
</dbReference>
<sequence>MLTFAYMCKRFFLRADVYNVEGGAPGDDVLGLFQEKEPLNAIRLPVKQKRGPFCTVPAFAVMDFLRTVSAPVR</sequence>
<reference evidence="1 2" key="1">
    <citation type="submission" date="2018-11" db="EMBL/GenBank/DDBJ databases">
        <title>Rufibacter latericius sp. nov., isolated from water in Baiyang Lake.</title>
        <authorList>
            <person name="Yang Y."/>
        </authorList>
    </citation>
    <scope>NUCLEOTIDE SEQUENCE [LARGE SCALE GENOMIC DNA]</scope>
    <source>
        <strain evidence="1 2">MCC P1</strain>
    </source>
</reference>
<comment type="caution">
    <text evidence="1">The sequence shown here is derived from an EMBL/GenBank/DDBJ whole genome shotgun (WGS) entry which is preliminary data.</text>
</comment>
<proteinExistence type="predicted"/>
<dbReference type="AlphaFoldDB" id="A0A3M9MWU3"/>
<name>A0A3M9MWU3_9BACT</name>
<organism evidence="1 2">
    <name type="scientific">Rufibacter immobilis</name>
    <dbReference type="NCBI Taxonomy" id="1348778"/>
    <lineage>
        <taxon>Bacteria</taxon>
        <taxon>Pseudomonadati</taxon>
        <taxon>Bacteroidota</taxon>
        <taxon>Cytophagia</taxon>
        <taxon>Cytophagales</taxon>
        <taxon>Hymenobacteraceae</taxon>
        <taxon>Rufibacter</taxon>
    </lineage>
</organism>
<protein>
    <submittedName>
        <fullName evidence="1">Uncharacterized protein</fullName>
    </submittedName>
</protein>
<gene>
    <name evidence="1" type="ORF">EFA69_10860</name>
</gene>
<keyword evidence="2" id="KW-1185">Reference proteome</keyword>
<dbReference type="EMBL" id="RJJE01000009">
    <property type="protein sequence ID" value="RNI30014.1"/>
    <property type="molecule type" value="Genomic_DNA"/>
</dbReference>
<evidence type="ECO:0000313" key="2">
    <source>
        <dbReference type="Proteomes" id="UP000271010"/>
    </source>
</evidence>
<accession>A0A3M9MWU3</accession>
<evidence type="ECO:0000313" key="1">
    <source>
        <dbReference type="EMBL" id="RNI30014.1"/>
    </source>
</evidence>